<dbReference type="SUPFAM" id="SSF54001">
    <property type="entry name" value="Cysteine proteinases"/>
    <property type="match status" value="1"/>
</dbReference>
<gene>
    <name evidence="1" type="ORF">WKI68_28385</name>
</gene>
<keyword evidence="2" id="KW-1185">Reference proteome</keyword>
<evidence type="ECO:0000313" key="1">
    <source>
        <dbReference type="EMBL" id="MEJ8644181.1"/>
    </source>
</evidence>
<evidence type="ECO:0008006" key="3">
    <source>
        <dbReference type="Google" id="ProtNLM"/>
    </source>
</evidence>
<accession>A0ABU8U9H8</accession>
<protein>
    <recommendedName>
        <fullName evidence="3">NlpC/P60 domain-containing protein</fullName>
    </recommendedName>
</protein>
<name>A0ABU8U9H8_9ACTN</name>
<reference evidence="1 2" key="1">
    <citation type="submission" date="2024-03" db="EMBL/GenBank/DDBJ databases">
        <title>Novel Streptomyces species of biotechnological and ecological value are a feature of Machair soil.</title>
        <authorList>
            <person name="Prole J.R."/>
            <person name="Goodfellow M."/>
            <person name="Allenby N."/>
            <person name="Ward A.C."/>
        </authorList>
    </citation>
    <scope>NUCLEOTIDE SEQUENCE [LARGE SCALE GENOMIC DNA]</scope>
    <source>
        <strain evidence="1 2">MS1.HAVA.3</strain>
    </source>
</reference>
<evidence type="ECO:0000313" key="2">
    <source>
        <dbReference type="Proteomes" id="UP001382904"/>
    </source>
</evidence>
<organism evidence="1 2">
    <name type="scientific">Streptomyces caledonius</name>
    <dbReference type="NCBI Taxonomy" id="3134107"/>
    <lineage>
        <taxon>Bacteria</taxon>
        <taxon>Bacillati</taxon>
        <taxon>Actinomycetota</taxon>
        <taxon>Actinomycetes</taxon>
        <taxon>Kitasatosporales</taxon>
        <taxon>Streptomycetaceae</taxon>
        <taxon>Streptomyces</taxon>
    </lineage>
</organism>
<sequence>MSRAANWLSRDIPYSQSAYASDPDGDHTYRTDCSGFISMAWHAAGSYTTASLPGVSTTISKSDLQPGDALNTSSGHVVLFEKWIDKGAGKFSYIHESNPNDDMMRGQDYLNGGTDGRIAGHAASGYVALRYDKVVNG</sequence>
<dbReference type="InterPro" id="IPR038765">
    <property type="entry name" value="Papain-like_cys_pep_sf"/>
</dbReference>
<dbReference type="Proteomes" id="UP001382904">
    <property type="component" value="Unassembled WGS sequence"/>
</dbReference>
<dbReference type="EMBL" id="JBBKAM010000002">
    <property type="protein sequence ID" value="MEJ8644181.1"/>
    <property type="molecule type" value="Genomic_DNA"/>
</dbReference>
<dbReference type="Gene3D" id="3.90.1720.10">
    <property type="entry name" value="endopeptidase domain like (from Nostoc punctiforme)"/>
    <property type="match status" value="1"/>
</dbReference>
<comment type="caution">
    <text evidence="1">The sequence shown here is derived from an EMBL/GenBank/DDBJ whole genome shotgun (WGS) entry which is preliminary data.</text>
</comment>
<proteinExistence type="predicted"/>